<feature type="region of interest" description="Disordered" evidence="1">
    <location>
        <begin position="18"/>
        <end position="50"/>
    </location>
</feature>
<evidence type="ECO:0000256" key="1">
    <source>
        <dbReference type="SAM" id="MobiDB-lite"/>
    </source>
</evidence>
<reference evidence="2 3" key="1">
    <citation type="submission" date="2019-09" db="EMBL/GenBank/DDBJ databases">
        <title>Identification of Malikia spinosa a prominent benzene-, toluene-, and ethylbenzene-degrading bacterium: enrichment, isolation and whole genome sequencing.</title>
        <authorList>
            <person name="Tancsics A."/>
            <person name="Revesz F."/>
            <person name="Kriszt B."/>
        </authorList>
    </citation>
    <scope>NUCLEOTIDE SEQUENCE [LARGE SCALE GENOMIC DNA]</scope>
    <source>
        <strain evidence="2 3">AB6</strain>
    </source>
</reference>
<dbReference type="RefSeq" id="WP_161126079.1">
    <property type="nucleotide sequence ID" value="NZ_VYSB01000020.1"/>
</dbReference>
<comment type="caution">
    <text evidence="2">The sequence shown here is derived from an EMBL/GenBank/DDBJ whole genome shotgun (WGS) entry which is preliminary data.</text>
</comment>
<protein>
    <submittedName>
        <fullName evidence="2">Uncharacterized protein</fullName>
    </submittedName>
</protein>
<dbReference type="Proteomes" id="UP000481947">
    <property type="component" value="Unassembled WGS sequence"/>
</dbReference>
<proteinExistence type="predicted"/>
<dbReference type="EMBL" id="VYSB01000020">
    <property type="protein sequence ID" value="MYZ53475.1"/>
    <property type="molecule type" value="Genomic_DNA"/>
</dbReference>
<organism evidence="2 3">
    <name type="scientific">Malikia spinosa</name>
    <dbReference type="NCBI Taxonomy" id="86180"/>
    <lineage>
        <taxon>Bacteria</taxon>
        <taxon>Pseudomonadati</taxon>
        <taxon>Pseudomonadota</taxon>
        <taxon>Betaproteobacteria</taxon>
        <taxon>Burkholderiales</taxon>
        <taxon>Comamonadaceae</taxon>
        <taxon>Malikia</taxon>
    </lineage>
</organism>
<sequence>MNISHSWKKIGAAILTSLGTRSSPGDASKTPASRWKMPKPARMTKTVDPGGSFFHHINPGVFPYGSV</sequence>
<accession>A0A7C9J4J1</accession>
<gene>
    <name evidence="2" type="ORF">F5985_15395</name>
</gene>
<evidence type="ECO:0000313" key="2">
    <source>
        <dbReference type="EMBL" id="MYZ53475.1"/>
    </source>
</evidence>
<name>A0A7C9J4J1_9BURK</name>
<evidence type="ECO:0000313" key="3">
    <source>
        <dbReference type="Proteomes" id="UP000481947"/>
    </source>
</evidence>
<dbReference type="AlphaFoldDB" id="A0A7C9J4J1"/>